<evidence type="ECO:0000313" key="2">
    <source>
        <dbReference type="EnsemblProtists" id="HpaP802693"/>
    </source>
</evidence>
<dbReference type="EnsemblProtists" id="HpaT802693">
    <property type="protein sequence ID" value="HpaP802693"/>
    <property type="gene ID" value="HpaG802693"/>
</dbReference>
<feature type="region of interest" description="Disordered" evidence="1">
    <location>
        <begin position="10"/>
        <end position="33"/>
    </location>
</feature>
<proteinExistence type="predicted"/>
<reference evidence="2" key="2">
    <citation type="submission" date="2015-06" db="UniProtKB">
        <authorList>
            <consortium name="EnsemblProtists"/>
        </authorList>
    </citation>
    <scope>IDENTIFICATION</scope>
    <source>
        <strain evidence="2">Emoy2</strain>
    </source>
</reference>
<evidence type="ECO:0000313" key="3">
    <source>
        <dbReference type="Proteomes" id="UP000011713"/>
    </source>
</evidence>
<dbReference type="Proteomes" id="UP000011713">
    <property type="component" value="Unassembled WGS sequence"/>
</dbReference>
<protein>
    <submittedName>
        <fullName evidence="2">Uncharacterized protein</fullName>
    </submittedName>
</protein>
<feature type="region of interest" description="Disordered" evidence="1">
    <location>
        <begin position="77"/>
        <end position="103"/>
    </location>
</feature>
<reference evidence="3" key="1">
    <citation type="journal article" date="2010" name="Science">
        <title>Signatures of adaptation to obligate biotrophy in the Hyaloperonospora arabidopsidis genome.</title>
        <authorList>
            <person name="Baxter L."/>
            <person name="Tripathy S."/>
            <person name="Ishaque N."/>
            <person name="Boot N."/>
            <person name="Cabral A."/>
            <person name="Kemen E."/>
            <person name="Thines M."/>
            <person name="Ah-Fong A."/>
            <person name="Anderson R."/>
            <person name="Badejoko W."/>
            <person name="Bittner-Eddy P."/>
            <person name="Boore J.L."/>
            <person name="Chibucos M.C."/>
            <person name="Coates M."/>
            <person name="Dehal P."/>
            <person name="Delehaunty K."/>
            <person name="Dong S."/>
            <person name="Downton P."/>
            <person name="Dumas B."/>
            <person name="Fabro G."/>
            <person name="Fronick C."/>
            <person name="Fuerstenberg S.I."/>
            <person name="Fulton L."/>
            <person name="Gaulin E."/>
            <person name="Govers F."/>
            <person name="Hughes L."/>
            <person name="Humphray S."/>
            <person name="Jiang R.H."/>
            <person name="Judelson H."/>
            <person name="Kamoun S."/>
            <person name="Kyung K."/>
            <person name="Meijer H."/>
            <person name="Minx P."/>
            <person name="Morris P."/>
            <person name="Nelson J."/>
            <person name="Phuntumart V."/>
            <person name="Qutob D."/>
            <person name="Rehmany A."/>
            <person name="Rougon-Cardoso A."/>
            <person name="Ryden P."/>
            <person name="Torto-Alalibo T."/>
            <person name="Studholme D."/>
            <person name="Wang Y."/>
            <person name="Win J."/>
            <person name="Wood J."/>
            <person name="Clifton S.W."/>
            <person name="Rogers J."/>
            <person name="Van den Ackerveken G."/>
            <person name="Jones J.D."/>
            <person name="McDowell J.M."/>
            <person name="Beynon J."/>
            <person name="Tyler B.M."/>
        </authorList>
    </citation>
    <scope>NUCLEOTIDE SEQUENCE [LARGE SCALE GENOMIC DNA]</scope>
    <source>
        <strain evidence="3">Emoy2</strain>
    </source>
</reference>
<dbReference type="InParanoid" id="M4B8T6"/>
<name>M4B8T6_HYAAE</name>
<sequence length="103" mass="11866">MPQITHAALEEKAEKKRRGRNSHNTEMYQGGREGLLHVHSSKKERLEVLTLGLVQDELGVREFVPFHGLLGYSSGGHFKYRDSDERRPQKREVRTLVKSLDRG</sequence>
<dbReference type="HOGENOM" id="CLU_2268987_0_0_1"/>
<feature type="compositionally biased region" description="Basic and acidic residues" evidence="1">
    <location>
        <begin position="79"/>
        <end position="103"/>
    </location>
</feature>
<dbReference type="VEuPathDB" id="FungiDB:HpaG802693"/>
<dbReference type="AlphaFoldDB" id="M4B8T6"/>
<dbReference type="EMBL" id="JH597989">
    <property type="status" value="NOT_ANNOTATED_CDS"/>
    <property type="molecule type" value="Genomic_DNA"/>
</dbReference>
<keyword evidence="3" id="KW-1185">Reference proteome</keyword>
<organism evidence="2 3">
    <name type="scientific">Hyaloperonospora arabidopsidis (strain Emoy2)</name>
    <name type="common">Downy mildew agent</name>
    <name type="synonym">Peronospora arabidopsidis</name>
    <dbReference type="NCBI Taxonomy" id="559515"/>
    <lineage>
        <taxon>Eukaryota</taxon>
        <taxon>Sar</taxon>
        <taxon>Stramenopiles</taxon>
        <taxon>Oomycota</taxon>
        <taxon>Peronosporomycetes</taxon>
        <taxon>Peronosporales</taxon>
        <taxon>Peronosporaceae</taxon>
        <taxon>Hyaloperonospora</taxon>
    </lineage>
</organism>
<evidence type="ECO:0000256" key="1">
    <source>
        <dbReference type="SAM" id="MobiDB-lite"/>
    </source>
</evidence>
<accession>M4B8T6</accession>